<evidence type="ECO:0008006" key="3">
    <source>
        <dbReference type="Google" id="ProtNLM"/>
    </source>
</evidence>
<proteinExistence type="predicted"/>
<sequence length="245" mass="26774">MSSLSVSRFLETLKKRQSPSLIWYSAPGERVELSGRVFDNWVAKTANFLVEELDVEVEDSVMLPPQLHWRTLAIAVAGLQVGATIVQHAEDARAAFAFSPEDLDGADAEYAVLIERSALGMRYMGEVPASLDAVDYAAEVRSFADVYMGFNHPETTTPAFESLSHAEILHAANNLAEKLPQALPSAIQAVEISGDLTHPSTLTQFFAAQIAGYATVVLDPEIDFESTGRRDKIFSDEKALPYPSL</sequence>
<reference evidence="1 2" key="1">
    <citation type="submission" date="2020-09" db="EMBL/GenBank/DDBJ databases">
        <title>Investigation of environmental microbes.</title>
        <authorList>
            <person name="Ou Y."/>
            <person name="Kang Q."/>
        </authorList>
    </citation>
    <scope>NUCLEOTIDE SEQUENCE [LARGE SCALE GENOMIC DNA]</scope>
    <source>
        <strain evidence="1 2">KJZ-14</strain>
    </source>
</reference>
<protein>
    <recommendedName>
        <fullName evidence="3">TIGR03089 family protein</fullName>
    </recommendedName>
</protein>
<dbReference type="KEGG" id="rter:IDM49_08985"/>
<dbReference type="Proteomes" id="UP000516404">
    <property type="component" value="Chromosome"/>
</dbReference>
<evidence type="ECO:0000313" key="2">
    <source>
        <dbReference type="Proteomes" id="UP000516404"/>
    </source>
</evidence>
<dbReference type="EMBL" id="CP061539">
    <property type="protein sequence ID" value="QNV37358.1"/>
    <property type="molecule type" value="Genomic_DNA"/>
</dbReference>
<dbReference type="AlphaFoldDB" id="A0A7H2BCG2"/>
<name>A0A7H2BCG2_9MICC</name>
<evidence type="ECO:0000313" key="1">
    <source>
        <dbReference type="EMBL" id="QNV37358.1"/>
    </source>
</evidence>
<dbReference type="GeneID" id="96624374"/>
<keyword evidence="2" id="KW-1185">Reference proteome</keyword>
<accession>A0A7H2BCG2</accession>
<gene>
    <name evidence="1" type="ORF">IDM49_08985</name>
</gene>
<organism evidence="1 2">
    <name type="scientific">Rothia terrae</name>
    <dbReference type="NCBI Taxonomy" id="396015"/>
    <lineage>
        <taxon>Bacteria</taxon>
        <taxon>Bacillati</taxon>
        <taxon>Actinomycetota</taxon>
        <taxon>Actinomycetes</taxon>
        <taxon>Micrococcales</taxon>
        <taxon>Micrococcaceae</taxon>
        <taxon>Rothia</taxon>
    </lineage>
</organism>
<dbReference type="NCBIfam" id="TIGR03089">
    <property type="entry name" value="TIGR03089 family protein"/>
    <property type="match status" value="1"/>
</dbReference>
<dbReference type="RefSeq" id="WP_190724261.1">
    <property type="nucleotide sequence ID" value="NZ_CP061539.1"/>
</dbReference>
<dbReference type="InterPro" id="IPR017523">
    <property type="entry name" value="Rv3268"/>
</dbReference>